<accession>A0A328WXC6</accession>
<organism evidence="2 3">
    <name type="scientific">Flavobacterium lacus</name>
    <dbReference type="NCBI Taxonomy" id="1353778"/>
    <lineage>
        <taxon>Bacteria</taxon>
        <taxon>Pseudomonadati</taxon>
        <taxon>Bacteroidota</taxon>
        <taxon>Flavobacteriia</taxon>
        <taxon>Flavobacteriales</taxon>
        <taxon>Flavobacteriaceae</taxon>
        <taxon>Flavobacterium</taxon>
    </lineage>
</organism>
<dbReference type="Pfam" id="PF05272">
    <property type="entry name" value="VapE-like_dom"/>
    <property type="match status" value="1"/>
</dbReference>
<dbReference type="InterPro" id="IPR036977">
    <property type="entry name" value="DNA_primase_Znf_CHC2"/>
</dbReference>
<dbReference type="Pfam" id="PF13155">
    <property type="entry name" value="Toprim_2"/>
    <property type="match status" value="1"/>
</dbReference>
<dbReference type="InterPro" id="IPR034154">
    <property type="entry name" value="TOPRIM_DnaG/twinkle"/>
</dbReference>
<dbReference type="GO" id="GO:0003899">
    <property type="term" value="F:DNA-directed RNA polymerase activity"/>
    <property type="evidence" value="ECO:0007669"/>
    <property type="project" value="InterPro"/>
</dbReference>
<gene>
    <name evidence="2" type="ORF">B0I10_10131</name>
</gene>
<dbReference type="EMBL" id="QLSV01000001">
    <property type="protein sequence ID" value="RAR50863.1"/>
    <property type="molecule type" value="Genomic_DNA"/>
</dbReference>
<dbReference type="PANTHER" id="PTHR34985">
    <property type="entry name" value="SLR0554 PROTEIN"/>
    <property type="match status" value="1"/>
</dbReference>
<dbReference type="InterPro" id="IPR002694">
    <property type="entry name" value="Znf_CHC2"/>
</dbReference>
<dbReference type="Proteomes" id="UP000249518">
    <property type="component" value="Unassembled WGS sequence"/>
</dbReference>
<evidence type="ECO:0000259" key="1">
    <source>
        <dbReference type="SMART" id="SM00400"/>
    </source>
</evidence>
<dbReference type="AlphaFoldDB" id="A0A328WXC6"/>
<dbReference type="GO" id="GO:0008270">
    <property type="term" value="F:zinc ion binding"/>
    <property type="evidence" value="ECO:0007669"/>
    <property type="project" value="InterPro"/>
</dbReference>
<dbReference type="InterPro" id="IPR007936">
    <property type="entry name" value="VapE-like_dom"/>
</dbReference>
<proteinExistence type="predicted"/>
<comment type="caution">
    <text evidence="2">The sequence shown here is derived from an EMBL/GenBank/DDBJ whole genome shotgun (WGS) entry which is preliminary data.</text>
</comment>
<dbReference type="Pfam" id="PF01807">
    <property type="entry name" value="Zn_ribbon_DnaG"/>
    <property type="match status" value="1"/>
</dbReference>
<dbReference type="PANTHER" id="PTHR34985:SF1">
    <property type="entry name" value="SLR0554 PROTEIN"/>
    <property type="match status" value="1"/>
</dbReference>
<dbReference type="OrthoDB" id="9801888at2"/>
<evidence type="ECO:0000313" key="2">
    <source>
        <dbReference type="EMBL" id="RAR50863.1"/>
    </source>
</evidence>
<evidence type="ECO:0000313" key="3">
    <source>
        <dbReference type="Proteomes" id="UP000249518"/>
    </source>
</evidence>
<dbReference type="SUPFAM" id="SSF57783">
    <property type="entry name" value="Zinc beta-ribbon"/>
    <property type="match status" value="1"/>
</dbReference>
<protein>
    <submittedName>
        <fullName evidence="2">Putative P-loop ATPase</fullName>
    </submittedName>
</protein>
<dbReference type="GO" id="GO:0006260">
    <property type="term" value="P:DNA replication"/>
    <property type="evidence" value="ECO:0007669"/>
    <property type="project" value="InterPro"/>
</dbReference>
<dbReference type="CDD" id="cd01029">
    <property type="entry name" value="TOPRIM_primases"/>
    <property type="match status" value="1"/>
</dbReference>
<sequence>MMTHNIDKDTIFSQTTAENIFLKFLNLNEFPKGNISSPFSEDKNPSFKVYKNGTFKCFSTHKQGDVMQFVAELYKLDCKSQFQELLKIIATEMNITTYKNLALKKENNTPKITQEESFKIDSIKHIEFNNGHLDFWKKLGVSVDLLIEYNVKAVSAFSFYNKSKDKNYNYSIKNDEVGFSYEINSNHEIYIPEQKNRKKFFCNGLLQNDIFGLEQLSSSVDNIMICAGKKDALVAVSRGFPAVSFRSETQRPTKEHIQGLQKLCKKLFICYDNDKGGEIGTKNIISLFPEISILQIPKSYNDIADYFLENSNDDFQKIIDSTLQEIETQVESENSTAQETITIFHITEDYLNERYDLRYNTISLEIEISKKNENQWNSCNENSLWLELQKKSIKISLNSLIAILKSDAIQKYNPILNYFNSLPAWNCEVDYITEFSKYVILEENENKEQFEYHFKKWCVRAVKCATIDDYFNKQAFVLTDDGLGQNIGKSSWCRFLCPTELSNYLAEDMGDDKDSRILLCKNFLINLDELAALSRKEINQLKSYFSKAQINERLPYDKKNSVIPRVASFIGSTNMSTFLQDETGSVRWLCFVVKSINWNYKKEFTIDNLWAQAFALSNDVNFDETLSSQDIQQNEQRNDKFQIVSPEKDLILKHFAIPTNSNEAEFLTSTDILHHLNLNTSGIRLSSVGIGKALKAIGFKRDKNNQVYGYWVEKKSV</sequence>
<feature type="domain" description="Zinc finger CHC2-type" evidence="1">
    <location>
        <begin position="38"/>
        <end position="90"/>
    </location>
</feature>
<reference evidence="2 3" key="1">
    <citation type="submission" date="2018-06" db="EMBL/GenBank/DDBJ databases">
        <title>Genomic Encyclopedia of Type Strains, Phase III (KMG-III): the genomes of soil and plant-associated and newly described type strains.</title>
        <authorList>
            <person name="Whitman W."/>
        </authorList>
    </citation>
    <scope>NUCLEOTIDE SEQUENCE [LARGE SCALE GENOMIC DNA]</scope>
    <source>
        <strain evidence="2 3">CGMCC 1.12504</strain>
    </source>
</reference>
<dbReference type="Gene3D" id="3.40.1360.10">
    <property type="match status" value="1"/>
</dbReference>
<name>A0A328WXC6_9FLAO</name>
<dbReference type="SUPFAM" id="SSF56731">
    <property type="entry name" value="DNA primase core"/>
    <property type="match status" value="1"/>
</dbReference>
<keyword evidence="3" id="KW-1185">Reference proteome</keyword>
<dbReference type="GO" id="GO:0003677">
    <property type="term" value="F:DNA binding"/>
    <property type="evidence" value="ECO:0007669"/>
    <property type="project" value="InterPro"/>
</dbReference>
<dbReference type="SMART" id="SM00400">
    <property type="entry name" value="ZnF_CHCC"/>
    <property type="match status" value="1"/>
</dbReference>
<dbReference type="Gene3D" id="3.90.580.10">
    <property type="entry name" value="Zinc finger, CHC2-type domain"/>
    <property type="match status" value="1"/>
</dbReference>